<feature type="transmembrane region" description="Helical" evidence="1">
    <location>
        <begin position="68"/>
        <end position="86"/>
    </location>
</feature>
<evidence type="ECO:0000256" key="1">
    <source>
        <dbReference type="SAM" id="Phobius"/>
    </source>
</evidence>
<keyword evidence="3" id="KW-1185">Reference proteome</keyword>
<gene>
    <name evidence="2" type="ORF">GS398_05805</name>
</gene>
<keyword evidence="1" id="KW-0472">Membrane</keyword>
<keyword evidence="1" id="KW-0812">Transmembrane</keyword>
<evidence type="ECO:0000313" key="3">
    <source>
        <dbReference type="Proteomes" id="UP000451233"/>
    </source>
</evidence>
<dbReference type="Pfam" id="PF14362">
    <property type="entry name" value="DUF4407"/>
    <property type="match status" value="1"/>
</dbReference>
<dbReference type="RefSeq" id="WP_160905752.1">
    <property type="nucleotide sequence ID" value="NZ_WVHS01000001.1"/>
</dbReference>
<keyword evidence="1" id="KW-1133">Transmembrane helix</keyword>
<evidence type="ECO:0000313" key="2">
    <source>
        <dbReference type="EMBL" id="MXV14804.1"/>
    </source>
</evidence>
<organism evidence="2 3">
    <name type="scientific">Hufsiella ginkgonis</name>
    <dbReference type="NCBI Taxonomy" id="2695274"/>
    <lineage>
        <taxon>Bacteria</taxon>
        <taxon>Pseudomonadati</taxon>
        <taxon>Bacteroidota</taxon>
        <taxon>Sphingobacteriia</taxon>
        <taxon>Sphingobacteriales</taxon>
        <taxon>Sphingobacteriaceae</taxon>
        <taxon>Hufsiella</taxon>
    </lineage>
</organism>
<accession>A0A7K1XUZ2</accession>
<name>A0A7K1XUZ2_9SPHI</name>
<proteinExistence type="predicted"/>
<feature type="transmembrane region" description="Helical" evidence="1">
    <location>
        <begin position="29"/>
        <end position="48"/>
    </location>
</feature>
<dbReference type="EMBL" id="WVHS01000001">
    <property type="protein sequence ID" value="MXV14804.1"/>
    <property type="molecule type" value="Genomic_DNA"/>
</dbReference>
<comment type="caution">
    <text evidence="2">The sequence shown here is derived from an EMBL/GenBank/DDBJ whole genome shotgun (WGS) entry which is preliminary data.</text>
</comment>
<dbReference type="InterPro" id="IPR025519">
    <property type="entry name" value="DUF4407"/>
</dbReference>
<dbReference type="AlphaFoldDB" id="A0A7K1XUZ2"/>
<sequence>MNLFYFLSKTDQGIVRHCTAITKNIQATLGFFVLLTGTMALVSGTYAISNMFIREDAGTGQPAMMPMGWFYSAILGTVYCIFIVAIDREIVSASNKIAALLRLPLAIIISLIVSTPIEMQLFDARLVARLQEEDRQVNKPLADRLTGNTERIITLLDSTENKRLQAMRNRDRWIAIRQAELTGEAGALQTGRAGDGPAYKLADQNVKSEEINIAICDRDLTRLRLALKEAEIKEDTVYLNKKATQSYDFLSKSVALGKVKKEDSTGSAGRTSWGITVLFFLFETIPCIVKLLLPKTEYDVLIEKRRQLNILSAVAIYEEATSEYNIKSAEELQSENPRRIQQMLLSQSD</sequence>
<reference evidence="2 3" key="1">
    <citation type="submission" date="2019-11" db="EMBL/GenBank/DDBJ databases">
        <title>Pedobacter sp. HMF7056 Genome sequencing and assembly.</title>
        <authorList>
            <person name="Kang H."/>
            <person name="Kim H."/>
            <person name="Joh K."/>
        </authorList>
    </citation>
    <scope>NUCLEOTIDE SEQUENCE [LARGE SCALE GENOMIC DNA]</scope>
    <source>
        <strain evidence="2 3">HMF7056</strain>
    </source>
</reference>
<protein>
    <submittedName>
        <fullName evidence="2">DUF4407 domain-containing protein</fullName>
    </submittedName>
</protein>
<feature type="transmembrane region" description="Helical" evidence="1">
    <location>
        <begin position="98"/>
        <end position="117"/>
    </location>
</feature>
<dbReference type="Proteomes" id="UP000451233">
    <property type="component" value="Unassembled WGS sequence"/>
</dbReference>